<dbReference type="InterPro" id="IPR011250">
    <property type="entry name" value="OMP/PagP_B-barrel"/>
</dbReference>
<dbReference type="OrthoDB" id="1467725at2"/>
<dbReference type="InterPro" id="IPR025665">
    <property type="entry name" value="Beta-barrel_OMP_2"/>
</dbReference>
<reference evidence="2 3" key="1">
    <citation type="submission" date="2018-06" db="EMBL/GenBank/DDBJ databases">
        <title>The draft genome sequence of Crocinitomix sp. SM1701.</title>
        <authorList>
            <person name="Zhang X."/>
        </authorList>
    </citation>
    <scope>NUCLEOTIDE SEQUENCE [LARGE SCALE GENOMIC DNA]</scope>
    <source>
        <strain evidence="2 3">SM1701</strain>
    </source>
</reference>
<sequence length="242" mass="27556">MRILFFFQLGFIFFNLPGFSQEEQMADSSFAKGADEIITNENEATFYMQGNYFYAYRDFTDLSVYQGYQNRLEETAIFTKGIEVGAFLPLSPRFKISIGASFIGAGEGYDFESSTNDSSYHYVNKYQQIAIPLRLYYEVGEQISWFGFVGLIPSTILQKRVESSYTDATGKEFENEIDAKSENITSFQIAATVGTGVKYNFGNAGVYLNVDYRKYFSNTYTGLFLEHKMYLLGGTLGLTYQF</sequence>
<comment type="caution">
    <text evidence="2">The sequence shown here is derived from an EMBL/GenBank/DDBJ whole genome shotgun (WGS) entry which is preliminary data.</text>
</comment>
<accession>A0A2W1MZP2</accession>
<gene>
    <name evidence="2" type="ORF">DNU06_08940</name>
</gene>
<dbReference type="RefSeq" id="WP_111062912.1">
    <property type="nucleotide sequence ID" value="NZ_JBHUCU010000016.1"/>
</dbReference>
<evidence type="ECO:0000313" key="3">
    <source>
        <dbReference type="Proteomes" id="UP000249248"/>
    </source>
</evidence>
<dbReference type="EMBL" id="QKSB01000004">
    <property type="protein sequence ID" value="PZE17387.1"/>
    <property type="molecule type" value="Genomic_DNA"/>
</dbReference>
<dbReference type="AlphaFoldDB" id="A0A2W1MZP2"/>
<proteinExistence type="predicted"/>
<dbReference type="Pfam" id="PF13568">
    <property type="entry name" value="OMP_b-brl_2"/>
    <property type="match status" value="1"/>
</dbReference>
<feature type="domain" description="Outer membrane protein beta-barrel" evidence="1">
    <location>
        <begin position="88"/>
        <end position="210"/>
    </location>
</feature>
<protein>
    <recommendedName>
        <fullName evidence="1">Outer membrane protein beta-barrel domain-containing protein</fullName>
    </recommendedName>
</protein>
<name>A0A2W1MZP2_9FLAO</name>
<dbReference type="Proteomes" id="UP000249248">
    <property type="component" value="Unassembled WGS sequence"/>
</dbReference>
<evidence type="ECO:0000259" key="1">
    <source>
        <dbReference type="Pfam" id="PF13568"/>
    </source>
</evidence>
<organism evidence="2 3">
    <name type="scientific">Putridiphycobacter roseus</name>
    <dbReference type="NCBI Taxonomy" id="2219161"/>
    <lineage>
        <taxon>Bacteria</taxon>
        <taxon>Pseudomonadati</taxon>
        <taxon>Bacteroidota</taxon>
        <taxon>Flavobacteriia</taxon>
        <taxon>Flavobacteriales</taxon>
        <taxon>Crocinitomicaceae</taxon>
        <taxon>Putridiphycobacter</taxon>
    </lineage>
</organism>
<evidence type="ECO:0000313" key="2">
    <source>
        <dbReference type="EMBL" id="PZE17387.1"/>
    </source>
</evidence>
<dbReference type="SUPFAM" id="SSF56925">
    <property type="entry name" value="OMPA-like"/>
    <property type="match status" value="1"/>
</dbReference>
<keyword evidence="3" id="KW-1185">Reference proteome</keyword>